<sequence length="85" mass="9654">MYWDDKTGIIVIQDNNSNDRGAAFRPASGEQYTAIQIVGGDNIVRHKLYIPGSYQGKDGNFEYIREADGKINHRLFAPNRQLPEK</sequence>
<protein>
    <submittedName>
        <fullName evidence="1">MafB</fullName>
    </submittedName>
</protein>
<proteinExistence type="predicted"/>
<reference evidence="1 2" key="1">
    <citation type="submission" date="2017-03" db="EMBL/GenBank/DDBJ databases">
        <title>N. lactamica Y92-1009 whole genome sequence.</title>
        <authorList>
            <person name="Pandey A.K."/>
            <person name="Read R.C."/>
        </authorList>
    </citation>
    <scope>NUCLEOTIDE SEQUENCE [LARGE SCALE GENOMIC DNA]</scope>
    <source>
        <strain evidence="1 2">Y92-1009</strain>
    </source>
</reference>
<dbReference type="RefSeq" id="WP_045750353.1">
    <property type="nucleotide sequence ID" value="NZ_CP019894.1"/>
</dbReference>
<evidence type="ECO:0000313" key="2">
    <source>
        <dbReference type="Proteomes" id="UP000191249"/>
    </source>
</evidence>
<dbReference type="Proteomes" id="UP000191249">
    <property type="component" value="Chromosome"/>
</dbReference>
<dbReference type="EMBL" id="CP019894">
    <property type="protein sequence ID" value="ARB05478.1"/>
    <property type="molecule type" value="Genomic_DNA"/>
</dbReference>
<evidence type="ECO:0000313" key="1">
    <source>
        <dbReference type="EMBL" id="ARB05478.1"/>
    </source>
</evidence>
<organism evidence="1 2">
    <name type="scientific">Neisseria lactamica</name>
    <dbReference type="NCBI Taxonomy" id="486"/>
    <lineage>
        <taxon>Bacteria</taxon>
        <taxon>Pseudomonadati</taxon>
        <taxon>Pseudomonadota</taxon>
        <taxon>Betaproteobacteria</taxon>
        <taxon>Neisseriales</taxon>
        <taxon>Neisseriaceae</taxon>
        <taxon>Neisseria</taxon>
    </lineage>
</organism>
<gene>
    <name evidence="1" type="ORF">B2G52_05760</name>
</gene>
<dbReference type="AlphaFoldDB" id="A0AAU8VJ13"/>
<name>A0AAU8VJ13_NEILA</name>
<accession>A0AAU8VJ13</accession>